<dbReference type="EMBL" id="QKWP01000078">
    <property type="protein sequence ID" value="RIB28066.1"/>
    <property type="molecule type" value="Genomic_DNA"/>
</dbReference>
<gene>
    <name evidence="1" type="ORF">C2G38_2158951</name>
</gene>
<dbReference type="AlphaFoldDB" id="A0A397W9C0"/>
<evidence type="ECO:0000313" key="2">
    <source>
        <dbReference type="Proteomes" id="UP000266673"/>
    </source>
</evidence>
<accession>A0A397W9C0</accession>
<evidence type="ECO:0000313" key="1">
    <source>
        <dbReference type="EMBL" id="RIB28066.1"/>
    </source>
</evidence>
<organism evidence="1 2">
    <name type="scientific">Gigaspora rosea</name>
    <dbReference type="NCBI Taxonomy" id="44941"/>
    <lineage>
        <taxon>Eukaryota</taxon>
        <taxon>Fungi</taxon>
        <taxon>Fungi incertae sedis</taxon>
        <taxon>Mucoromycota</taxon>
        <taxon>Glomeromycotina</taxon>
        <taxon>Glomeromycetes</taxon>
        <taxon>Diversisporales</taxon>
        <taxon>Gigasporaceae</taxon>
        <taxon>Gigaspora</taxon>
    </lineage>
</organism>
<proteinExistence type="predicted"/>
<name>A0A397W9C0_9GLOM</name>
<protein>
    <submittedName>
        <fullName evidence="1">Uncharacterized protein</fullName>
    </submittedName>
</protein>
<dbReference type="Proteomes" id="UP000266673">
    <property type="component" value="Unassembled WGS sequence"/>
</dbReference>
<keyword evidence="2" id="KW-1185">Reference proteome</keyword>
<comment type="caution">
    <text evidence="1">The sequence shown here is derived from an EMBL/GenBank/DDBJ whole genome shotgun (WGS) entry which is preliminary data.</text>
</comment>
<dbReference type="OrthoDB" id="2441967at2759"/>
<reference evidence="1 2" key="1">
    <citation type="submission" date="2018-06" db="EMBL/GenBank/DDBJ databases">
        <title>Comparative genomics reveals the genomic features of Rhizophagus irregularis, R. cerebriforme, R. diaphanum and Gigaspora rosea, and their symbiotic lifestyle signature.</title>
        <authorList>
            <person name="Morin E."/>
            <person name="San Clemente H."/>
            <person name="Chen E.C.H."/>
            <person name="De La Providencia I."/>
            <person name="Hainaut M."/>
            <person name="Kuo A."/>
            <person name="Kohler A."/>
            <person name="Murat C."/>
            <person name="Tang N."/>
            <person name="Roy S."/>
            <person name="Loubradou J."/>
            <person name="Henrissat B."/>
            <person name="Grigoriev I.V."/>
            <person name="Corradi N."/>
            <person name="Roux C."/>
            <person name="Martin F.M."/>
        </authorList>
    </citation>
    <scope>NUCLEOTIDE SEQUENCE [LARGE SCALE GENOMIC DNA]</scope>
    <source>
        <strain evidence="1 2">DAOM 194757</strain>
    </source>
</reference>
<sequence>MRRYATTQACCHNVGASVARAIAEWNNNENKEVMERKTPGNLLSALILRKKLEKEGHCKAVAKQEVAKTSPHQNLLSIQNKLFEALTEKVSSKTIMVLWQKLLTRAKEYKKYNEYVTLVEIDNEDLEIEEIPHDAIQLCSALEASVKAQVLATIAGSTVVPHFQIQNVKSWVLKSQETGWLRQHAGLRYLPNMVEAAAWLEIQTPENNESGNVGKVADM</sequence>